<gene>
    <name evidence="3" type="ORF">GCM10009544_20220</name>
</gene>
<evidence type="ECO:0000256" key="2">
    <source>
        <dbReference type="SAM" id="SignalP"/>
    </source>
</evidence>
<organism evidence="3 4">
    <name type="scientific">Streptomyces stramineus</name>
    <dbReference type="NCBI Taxonomy" id="173861"/>
    <lineage>
        <taxon>Bacteria</taxon>
        <taxon>Bacillati</taxon>
        <taxon>Actinomycetota</taxon>
        <taxon>Actinomycetes</taxon>
        <taxon>Kitasatosporales</taxon>
        <taxon>Streptomycetaceae</taxon>
        <taxon>Streptomyces</taxon>
    </lineage>
</organism>
<feature type="region of interest" description="Disordered" evidence="1">
    <location>
        <begin position="166"/>
        <end position="197"/>
    </location>
</feature>
<keyword evidence="2" id="KW-0732">Signal</keyword>
<sequence>MTVRFKATAVALALLGPLCALTACGIRGTAVPVDAGGAPSRASCVVHPSPGAGGRDSVTVLMECTSQLVPVARAVSLPEKQDDPVVVARVLLDELRKTPTPEEIRAGLSTAVSQRLTVDGPRPGDPAGTLRLSREPGELRQLALAQLVCTYAGTAAADGKRSVVLAGPGEDRPKSYRCTEEMRTHPDAADISGTPVS</sequence>
<evidence type="ECO:0000256" key="1">
    <source>
        <dbReference type="SAM" id="MobiDB-lite"/>
    </source>
</evidence>
<keyword evidence="3" id="KW-0449">Lipoprotein</keyword>
<feature type="chain" id="PRO_5046295792" evidence="2">
    <location>
        <begin position="23"/>
        <end position="197"/>
    </location>
</feature>
<feature type="signal peptide" evidence="2">
    <location>
        <begin position="1"/>
        <end position="22"/>
    </location>
</feature>
<accession>A0ABP3JLD4</accession>
<dbReference type="PROSITE" id="PS51257">
    <property type="entry name" value="PROKAR_LIPOPROTEIN"/>
    <property type="match status" value="1"/>
</dbReference>
<feature type="compositionally biased region" description="Basic and acidic residues" evidence="1">
    <location>
        <begin position="169"/>
        <end position="188"/>
    </location>
</feature>
<proteinExistence type="predicted"/>
<reference evidence="4" key="1">
    <citation type="journal article" date="2019" name="Int. J. Syst. Evol. Microbiol.">
        <title>The Global Catalogue of Microorganisms (GCM) 10K type strain sequencing project: providing services to taxonomists for standard genome sequencing and annotation.</title>
        <authorList>
            <consortium name="The Broad Institute Genomics Platform"/>
            <consortium name="The Broad Institute Genome Sequencing Center for Infectious Disease"/>
            <person name="Wu L."/>
            <person name="Ma J."/>
        </authorList>
    </citation>
    <scope>NUCLEOTIDE SEQUENCE [LARGE SCALE GENOMIC DNA]</scope>
    <source>
        <strain evidence="4">JCM 10649</strain>
    </source>
</reference>
<evidence type="ECO:0000313" key="4">
    <source>
        <dbReference type="Proteomes" id="UP001499895"/>
    </source>
</evidence>
<dbReference type="RefSeq" id="WP_344089030.1">
    <property type="nucleotide sequence ID" value="NZ_BAAAHB010000015.1"/>
</dbReference>
<dbReference type="Proteomes" id="UP001499895">
    <property type="component" value="Unassembled WGS sequence"/>
</dbReference>
<name>A0ABP3JLD4_9ACTN</name>
<comment type="caution">
    <text evidence="3">The sequence shown here is derived from an EMBL/GenBank/DDBJ whole genome shotgun (WGS) entry which is preliminary data.</text>
</comment>
<keyword evidence="4" id="KW-1185">Reference proteome</keyword>
<evidence type="ECO:0000313" key="3">
    <source>
        <dbReference type="EMBL" id="GAA0457580.1"/>
    </source>
</evidence>
<dbReference type="EMBL" id="BAAAHB010000015">
    <property type="protein sequence ID" value="GAA0457580.1"/>
    <property type="molecule type" value="Genomic_DNA"/>
</dbReference>
<protein>
    <submittedName>
        <fullName evidence="3">Lipoprotein</fullName>
    </submittedName>
</protein>